<evidence type="ECO:0000313" key="2">
    <source>
        <dbReference type="Proteomes" id="UP001163321"/>
    </source>
</evidence>
<gene>
    <name evidence="1" type="ORF">PsorP6_012669</name>
</gene>
<protein>
    <submittedName>
        <fullName evidence="1">Uncharacterized protein</fullName>
    </submittedName>
</protein>
<comment type="caution">
    <text evidence="1">The sequence shown here is derived from an EMBL/GenBank/DDBJ whole genome shotgun (WGS) entry which is preliminary data.</text>
</comment>
<sequence>MLQHKQVAEKIPEDETNDILVKNSIYLPFSTVVPQRYEQQMLVKEFRERVQKQLKLRAARVWLDRARWPWITCCHVWEWRFCRAFYMMNKEGNEGEQSELSQETTASVEPFGALCGSYDVLVDASNNVSTCSPVHDACSRLSTPLVSGSAVILEDTSPDTLATQSRVEEDARILGCLQAVDRVKLITSVGKPLVGVKCIYDAYDSQFRRSKDSLQLECSDTYLLLDTRVRIHFKIVHFPEAVNVPTLELMEQDPATNQYLDSFDSQRRSRTASST</sequence>
<name>A0ACC0WGH8_9STRA</name>
<evidence type="ECO:0000313" key="1">
    <source>
        <dbReference type="EMBL" id="KAI9917702.1"/>
    </source>
</evidence>
<keyword evidence="2" id="KW-1185">Reference proteome</keyword>
<reference evidence="1 2" key="1">
    <citation type="journal article" date="2022" name="bioRxiv">
        <title>The genome of the oomycete Peronosclerospora sorghi, a cosmopolitan pathogen of maize and sorghum, is inflated with dispersed pseudogenes.</title>
        <authorList>
            <person name="Fletcher K."/>
            <person name="Martin F."/>
            <person name="Isakeit T."/>
            <person name="Cavanaugh K."/>
            <person name="Magill C."/>
            <person name="Michelmore R."/>
        </authorList>
    </citation>
    <scope>NUCLEOTIDE SEQUENCE [LARGE SCALE GENOMIC DNA]</scope>
    <source>
        <strain evidence="1">P6</strain>
    </source>
</reference>
<dbReference type="Proteomes" id="UP001163321">
    <property type="component" value="Chromosome 13"/>
</dbReference>
<proteinExistence type="predicted"/>
<accession>A0ACC0WGH8</accession>
<dbReference type="EMBL" id="CM047592">
    <property type="protein sequence ID" value="KAI9917702.1"/>
    <property type="molecule type" value="Genomic_DNA"/>
</dbReference>
<organism evidence="1 2">
    <name type="scientific">Peronosclerospora sorghi</name>
    <dbReference type="NCBI Taxonomy" id="230839"/>
    <lineage>
        <taxon>Eukaryota</taxon>
        <taxon>Sar</taxon>
        <taxon>Stramenopiles</taxon>
        <taxon>Oomycota</taxon>
        <taxon>Peronosporomycetes</taxon>
        <taxon>Peronosporales</taxon>
        <taxon>Peronosporaceae</taxon>
        <taxon>Peronosclerospora</taxon>
    </lineage>
</organism>